<dbReference type="AlphaFoldDB" id="A0A6B2QC83"/>
<evidence type="ECO:0000256" key="1">
    <source>
        <dbReference type="SAM" id="MobiDB-lite"/>
    </source>
</evidence>
<reference evidence="2" key="1">
    <citation type="submission" date="2020-02" db="EMBL/GenBank/DDBJ databases">
        <title>Whole genome shot-gun sequencing of clinical Carbapenem resistant A. baumannii.</title>
        <authorList>
            <person name="Veeraraghavan B."/>
            <person name="Mathur P."/>
            <person name="Vijayakumar S."/>
            <person name="Vasudevan K."/>
            <person name="Lincy M."/>
            <person name="Kirubananthan A."/>
        </authorList>
    </citation>
    <scope>NUCLEOTIDE SEQUENCE</scope>
    <source>
        <strain evidence="2">SP1713</strain>
    </source>
</reference>
<feature type="region of interest" description="Disordered" evidence="1">
    <location>
        <begin position="129"/>
        <end position="161"/>
    </location>
</feature>
<dbReference type="Pfam" id="PF03592">
    <property type="entry name" value="Terminase_2"/>
    <property type="match status" value="1"/>
</dbReference>
<accession>A0A6B2QC83</accession>
<feature type="compositionally biased region" description="Acidic residues" evidence="1">
    <location>
        <begin position="75"/>
        <end position="91"/>
    </location>
</feature>
<dbReference type="GO" id="GO:0051276">
    <property type="term" value="P:chromosome organization"/>
    <property type="evidence" value="ECO:0007669"/>
    <property type="project" value="InterPro"/>
</dbReference>
<dbReference type="EMBL" id="JAAGSV010000006">
    <property type="protein sequence ID" value="NDX66559.1"/>
    <property type="molecule type" value="Genomic_DNA"/>
</dbReference>
<feature type="region of interest" description="Disordered" evidence="1">
    <location>
        <begin position="58"/>
        <end position="91"/>
    </location>
</feature>
<sequence length="161" mass="17474">MALTEKMEKFALAIVDGKTNKEAAISAGYAEKTASQQGSKLSKDPEIIVYIEKLKAQKEGRSLTSDQPKVKPENEPENSGEDETPVDEFQFEGDDPLDFLIKVMNFNGNKLPLRMQAAIAALPYKHGKVAEKGKKQTKEDAAKNTANGGGKFGTLGSQLKS</sequence>
<gene>
    <name evidence="2" type="ORF">G3N38_08795</name>
</gene>
<dbReference type="RefSeq" id="WP_162208170.1">
    <property type="nucleotide sequence ID" value="NZ_JAAEGU010000005.1"/>
</dbReference>
<organism evidence="2">
    <name type="scientific">Acinetobacter baumannii</name>
    <dbReference type="NCBI Taxonomy" id="470"/>
    <lineage>
        <taxon>Bacteria</taxon>
        <taxon>Pseudomonadati</taxon>
        <taxon>Pseudomonadota</taxon>
        <taxon>Gammaproteobacteria</taxon>
        <taxon>Moraxellales</taxon>
        <taxon>Moraxellaceae</taxon>
        <taxon>Acinetobacter</taxon>
        <taxon>Acinetobacter calcoaceticus/baumannii complex</taxon>
    </lineage>
</organism>
<dbReference type="InterPro" id="IPR038713">
    <property type="entry name" value="Terminase_Gp1_N_sf"/>
</dbReference>
<dbReference type="Gene3D" id="1.10.10.1400">
    <property type="entry name" value="Terminase, small subunit, N-terminal DNA-binding domain, HTH motif"/>
    <property type="match status" value="1"/>
</dbReference>
<comment type="caution">
    <text evidence="2">The sequence shown here is derived from an EMBL/GenBank/DDBJ whole genome shotgun (WGS) entry which is preliminary data.</text>
</comment>
<dbReference type="InterPro" id="IPR005335">
    <property type="entry name" value="Terminase_ssu"/>
</dbReference>
<protein>
    <submittedName>
        <fullName evidence="2">Terminase small subunit</fullName>
    </submittedName>
</protein>
<feature type="compositionally biased region" description="Basic and acidic residues" evidence="1">
    <location>
        <begin position="129"/>
        <end position="142"/>
    </location>
</feature>
<name>A0A6B2QC83_ACIBA</name>
<proteinExistence type="predicted"/>
<evidence type="ECO:0000313" key="2">
    <source>
        <dbReference type="EMBL" id="NDX66559.1"/>
    </source>
</evidence>